<keyword evidence="1" id="KW-1133">Transmembrane helix</keyword>
<dbReference type="AlphaFoldDB" id="A0A8B8E367"/>
<dbReference type="RefSeq" id="XP_022333731.1">
    <property type="nucleotide sequence ID" value="XM_022478023.1"/>
</dbReference>
<dbReference type="GeneID" id="111130786"/>
<keyword evidence="2" id="KW-0732">Signal</keyword>
<organism evidence="3 4">
    <name type="scientific">Crassostrea virginica</name>
    <name type="common">Eastern oyster</name>
    <dbReference type="NCBI Taxonomy" id="6565"/>
    <lineage>
        <taxon>Eukaryota</taxon>
        <taxon>Metazoa</taxon>
        <taxon>Spiralia</taxon>
        <taxon>Lophotrochozoa</taxon>
        <taxon>Mollusca</taxon>
        <taxon>Bivalvia</taxon>
        <taxon>Autobranchia</taxon>
        <taxon>Pteriomorphia</taxon>
        <taxon>Ostreida</taxon>
        <taxon>Ostreoidea</taxon>
        <taxon>Ostreidae</taxon>
        <taxon>Crassostrea</taxon>
    </lineage>
</organism>
<keyword evidence="1" id="KW-0812">Transmembrane</keyword>
<feature type="chain" id="PRO_5034560634" evidence="2">
    <location>
        <begin position="18"/>
        <end position="402"/>
    </location>
</feature>
<keyword evidence="1" id="KW-0472">Membrane</keyword>
<dbReference type="OrthoDB" id="10495486at2759"/>
<gene>
    <name evidence="4" type="primary">LOC111130786</name>
</gene>
<reference evidence="4" key="1">
    <citation type="submission" date="2025-08" db="UniProtKB">
        <authorList>
            <consortium name="RefSeq"/>
        </authorList>
    </citation>
    <scope>IDENTIFICATION</scope>
    <source>
        <tissue evidence="4">Whole sample</tissue>
    </source>
</reference>
<dbReference type="KEGG" id="cvn:111130786"/>
<evidence type="ECO:0000313" key="3">
    <source>
        <dbReference type="Proteomes" id="UP000694844"/>
    </source>
</evidence>
<keyword evidence="3" id="KW-1185">Reference proteome</keyword>
<feature type="signal peptide" evidence="2">
    <location>
        <begin position="1"/>
        <end position="17"/>
    </location>
</feature>
<evidence type="ECO:0000256" key="1">
    <source>
        <dbReference type="SAM" id="Phobius"/>
    </source>
</evidence>
<sequence>MLDLFVFLFFSVSAGRAVLVPRLQVPSSLRLGTDQLQLSCRPSESSFINRIQIERKPARGSQYSLLVYIDPGSDPVVKDDDFRSRAVVKGEAGFAKVAFLEAIVSQNQVNCNEWGYYKCKITYYDGNVTQTATSNSLLVDFIVPPSSSPPSLMLSPSNIPHNDVNTYRYLRGTTVFVGCRAEVGFPASLPMRFCIKKNSVYELVTDLQTDYITPASTNSAKSCVVVRTILALYPVTTAGKVYCDVYNATINTGCATHMTSTYENFSVQDYPVCNTSSSTSKSTTPARVITGGTATPIPMIRGSAGTMVSATQDYTLLILGCVLMLIAAVLFVTSILLFLQAKKIRKEAEMVMIRNTYDSVQFNSKTAASANYSSLENEENHYHQPLEKQDSDGYVVPKNSFR</sequence>
<evidence type="ECO:0000256" key="2">
    <source>
        <dbReference type="SAM" id="SignalP"/>
    </source>
</evidence>
<feature type="transmembrane region" description="Helical" evidence="1">
    <location>
        <begin position="316"/>
        <end position="339"/>
    </location>
</feature>
<name>A0A8B8E367_CRAVI</name>
<dbReference type="Proteomes" id="UP000694844">
    <property type="component" value="Chromosome 4"/>
</dbReference>
<accession>A0A8B8E367</accession>
<evidence type="ECO:0000313" key="4">
    <source>
        <dbReference type="RefSeq" id="XP_022333731.1"/>
    </source>
</evidence>
<proteinExistence type="predicted"/>
<protein>
    <submittedName>
        <fullName evidence="4">Uncharacterized protein LOC111130786</fullName>
    </submittedName>
</protein>